<reference evidence="2" key="1">
    <citation type="submission" date="2017-05" db="EMBL/GenBank/DDBJ databases">
        <authorList>
            <person name="Sung H."/>
        </authorList>
    </citation>
    <scope>NUCLEOTIDE SEQUENCE [LARGE SCALE GENOMIC DNA]</scope>
    <source>
        <strain evidence="2">AR23208</strain>
    </source>
</reference>
<dbReference type="AlphaFoldDB" id="A0A1Y0IJ50"/>
<name>A0A1Y0IJ50_9BACL</name>
<dbReference type="KEGG" id="tum:CBW65_04915"/>
<keyword evidence="2" id="KW-1185">Reference proteome</keyword>
<accession>A0A1Y0IJ50</accession>
<sequence length="69" mass="7394">MASIHSAAQVLPRRSLAVVEGVAAVAVQQPSQRAMSPAAVVLELVQLVQEEMLLNTKRLLKPLQLVVVP</sequence>
<organism evidence="1 2">
    <name type="scientific">Tumebacillus avium</name>
    <dbReference type="NCBI Taxonomy" id="1903704"/>
    <lineage>
        <taxon>Bacteria</taxon>
        <taxon>Bacillati</taxon>
        <taxon>Bacillota</taxon>
        <taxon>Bacilli</taxon>
        <taxon>Bacillales</taxon>
        <taxon>Alicyclobacillaceae</taxon>
        <taxon>Tumebacillus</taxon>
    </lineage>
</organism>
<protein>
    <submittedName>
        <fullName evidence="1">Uncharacterized protein</fullName>
    </submittedName>
</protein>
<gene>
    <name evidence="1" type="ORF">CBW65_04915</name>
</gene>
<proteinExistence type="predicted"/>
<evidence type="ECO:0000313" key="1">
    <source>
        <dbReference type="EMBL" id="ARU60487.1"/>
    </source>
</evidence>
<evidence type="ECO:0000313" key="2">
    <source>
        <dbReference type="Proteomes" id="UP000195437"/>
    </source>
</evidence>
<dbReference type="EMBL" id="CP021434">
    <property type="protein sequence ID" value="ARU60487.1"/>
    <property type="molecule type" value="Genomic_DNA"/>
</dbReference>
<dbReference type="Proteomes" id="UP000195437">
    <property type="component" value="Chromosome"/>
</dbReference>